<dbReference type="CDD" id="cd15831">
    <property type="entry name" value="BTAD"/>
    <property type="match status" value="1"/>
</dbReference>
<comment type="caution">
    <text evidence="8">The sequence shown here is derived from an EMBL/GenBank/DDBJ whole genome shotgun (WGS) entry which is preliminary data.</text>
</comment>
<dbReference type="SMART" id="SM00382">
    <property type="entry name" value="AAA"/>
    <property type="match status" value="1"/>
</dbReference>
<dbReference type="Pfam" id="PF03704">
    <property type="entry name" value="BTAD"/>
    <property type="match status" value="1"/>
</dbReference>
<dbReference type="Pfam" id="PF13424">
    <property type="entry name" value="TPR_12"/>
    <property type="match status" value="1"/>
</dbReference>
<dbReference type="InterPro" id="IPR002182">
    <property type="entry name" value="NB-ARC"/>
</dbReference>
<dbReference type="GO" id="GO:0000160">
    <property type="term" value="P:phosphorelay signal transduction system"/>
    <property type="evidence" value="ECO:0007669"/>
    <property type="project" value="InterPro"/>
</dbReference>
<dbReference type="PROSITE" id="PS50005">
    <property type="entry name" value="TPR"/>
    <property type="match status" value="1"/>
</dbReference>
<evidence type="ECO:0000259" key="7">
    <source>
        <dbReference type="PROSITE" id="PS51755"/>
    </source>
</evidence>
<keyword evidence="4" id="KW-0804">Transcription</keyword>
<feature type="domain" description="OmpR/PhoB-type" evidence="7">
    <location>
        <begin position="1"/>
        <end position="96"/>
    </location>
</feature>
<sequence>MAVGSGPWFGLLGPLDVRIGDRPVPVRAGKHRALLAALSLRAGRVVAVAELVGFLWGDDPPARTRGTLQTYVMRLRQLLGDASLIRTTADGYRLAVSPEQVDVHRFTTAAGLARRAALAGETARAADLYADALALWRGPALADVPSEALRRDEAPRLAERLLTVQEERNDVELALGHHERLVPALRALTADHPQRERFRAQLMTALYRCSRQAEALEAFREAPHPGPELRALHRAILVGDPALAAPSGPPDPDVPDQLPPDVPDFAGRADAVARVTELIAPTGTAVPVVALTGPAGVGKTALAVHVAHRLRDRFPDGRLYADLRGAGRGPATADVLTRFLRALGVPPEQIPVDVDEQGTLFRTLLAGRRMLVVLDDAAAPDEVRPLLPGTADCPVLVTSRDDLRGLIAVDGARRVALDVLSTEESLDLLGDTGPAARELAQRCGGLPLTLRVAAAAVGDGPVTRFLHRLGDRHPVDAALDALPQPARRLFGLLHVVPGPDVTAEAAANAADIPADAAAGLLNRLAAARLVQAHGGRYRRHEALTGPPASAEDAAAARVRLLRFYVRAVDHCAELLYPDLMRLPPSDDTPVRLPRIETAAQARAWLDAERPNLTAAIRSAAEHGPADVSWRLADGLRGYLWIGKHVTEWLSAARTGLDAASAHRDRAGQAAMHQNLGTLYWRLGDFPTSIAHYDRAVELHRAAGDQHSEAGVRGSLGLVRLDAGDLPGARNDLETCLALTRESGCTKSQAAVLTGLGVLALDTGELTEAEDLLGEALAISVERGHQAAEITARTLLGLTARLRGEPDRALSHLDEALRLSKDAGFPESTARALETAAAVHLDLGDHHTALNLANRALAELSEDGDQRTTTNVLIVLAATNRARNDLRTADEQYQQALTKARHIGYRFGEANALVGLAGVRRLRGEPVEAKALATRAVDLATSHGLKLVEAEARTELAATLQALEDPVSRR</sequence>
<evidence type="ECO:0000256" key="1">
    <source>
        <dbReference type="ARBA" id="ARBA00005820"/>
    </source>
</evidence>
<dbReference type="CDD" id="cd02019">
    <property type="entry name" value="NK"/>
    <property type="match status" value="1"/>
</dbReference>
<organism evidence="8 9">
    <name type="scientific">Saccharothrix variisporea</name>
    <dbReference type="NCBI Taxonomy" id="543527"/>
    <lineage>
        <taxon>Bacteria</taxon>
        <taxon>Bacillati</taxon>
        <taxon>Actinomycetota</taxon>
        <taxon>Actinomycetes</taxon>
        <taxon>Pseudonocardiales</taxon>
        <taxon>Pseudonocardiaceae</taxon>
        <taxon>Saccharothrix</taxon>
    </lineage>
</organism>
<dbReference type="GO" id="GO:0006355">
    <property type="term" value="P:regulation of DNA-templated transcription"/>
    <property type="evidence" value="ECO:0007669"/>
    <property type="project" value="InterPro"/>
</dbReference>
<evidence type="ECO:0000256" key="6">
    <source>
        <dbReference type="PROSITE-ProRule" id="PRU01091"/>
    </source>
</evidence>
<dbReference type="SUPFAM" id="SSF48452">
    <property type="entry name" value="TPR-like"/>
    <property type="match status" value="3"/>
</dbReference>
<keyword evidence="2" id="KW-0805">Transcription regulation</keyword>
<evidence type="ECO:0000256" key="5">
    <source>
        <dbReference type="PROSITE-ProRule" id="PRU00339"/>
    </source>
</evidence>
<dbReference type="InterPro" id="IPR019734">
    <property type="entry name" value="TPR_rpt"/>
</dbReference>
<keyword evidence="5" id="KW-0802">TPR repeat</keyword>
<evidence type="ECO:0000313" key="9">
    <source>
        <dbReference type="Proteomes" id="UP000272729"/>
    </source>
</evidence>
<dbReference type="SUPFAM" id="SSF52540">
    <property type="entry name" value="P-loop containing nucleoside triphosphate hydrolases"/>
    <property type="match status" value="1"/>
</dbReference>
<dbReference type="InterPro" id="IPR003593">
    <property type="entry name" value="AAA+_ATPase"/>
</dbReference>
<dbReference type="OrthoDB" id="581105at2"/>
<dbReference type="Pfam" id="PF00486">
    <property type="entry name" value="Trans_reg_C"/>
    <property type="match status" value="1"/>
</dbReference>
<dbReference type="GO" id="GO:0003677">
    <property type="term" value="F:DNA binding"/>
    <property type="evidence" value="ECO:0007669"/>
    <property type="project" value="UniProtKB-UniRule"/>
</dbReference>
<dbReference type="InterPro" id="IPR016032">
    <property type="entry name" value="Sig_transdc_resp-reg_C-effctor"/>
</dbReference>
<evidence type="ECO:0000256" key="3">
    <source>
        <dbReference type="ARBA" id="ARBA00023125"/>
    </source>
</evidence>
<reference evidence="8 9" key="1">
    <citation type="submission" date="2018-10" db="EMBL/GenBank/DDBJ databases">
        <title>Sequencing the genomes of 1000 actinobacteria strains.</title>
        <authorList>
            <person name="Klenk H.-P."/>
        </authorList>
    </citation>
    <scope>NUCLEOTIDE SEQUENCE [LARGE SCALE GENOMIC DNA]</scope>
    <source>
        <strain evidence="8 9">DSM 43911</strain>
    </source>
</reference>
<dbReference type="InterPro" id="IPR005158">
    <property type="entry name" value="BTAD"/>
</dbReference>
<dbReference type="SMART" id="SM01043">
    <property type="entry name" value="BTAD"/>
    <property type="match status" value="1"/>
</dbReference>
<dbReference type="PROSITE" id="PS51755">
    <property type="entry name" value="OMPR_PHOB"/>
    <property type="match status" value="1"/>
</dbReference>
<dbReference type="SMART" id="SM00862">
    <property type="entry name" value="Trans_reg_C"/>
    <property type="match status" value="1"/>
</dbReference>
<dbReference type="Gene3D" id="3.40.50.300">
    <property type="entry name" value="P-loop containing nucleotide triphosphate hydrolases"/>
    <property type="match status" value="1"/>
</dbReference>
<dbReference type="EMBL" id="RBXR01000001">
    <property type="protein sequence ID" value="RKT69851.1"/>
    <property type="molecule type" value="Genomic_DNA"/>
</dbReference>
<dbReference type="InterPro" id="IPR051677">
    <property type="entry name" value="AfsR-DnrI-RedD_regulator"/>
</dbReference>
<dbReference type="InterPro" id="IPR041617">
    <property type="entry name" value="TPR_MalT"/>
</dbReference>
<keyword evidence="3 6" id="KW-0238">DNA-binding</keyword>
<dbReference type="InterPro" id="IPR011990">
    <property type="entry name" value="TPR-like_helical_dom_sf"/>
</dbReference>
<evidence type="ECO:0000256" key="4">
    <source>
        <dbReference type="ARBA" id="ARBA00023163"/>
    </source>
</evidence>
<protein>
    <submittedName>
        <fullName evidence="8">DNA-binding SARP family transcriptional activator</fullName>
    </submittedName>
</protein>
<dbReference type="Gene3D" id="1.25.40.10">
    <property type="entry name" value="Tetratricopeptide repeat domain"/>
    <property type="match status" value="3"/>
</dbReference>
<dbReference type="InterPro" id="IPR036388">
    <property type="entry name" value="WH-like_DNA-bd_sf"/>
</dbReference>
<dbReference type="Gene3D" id="1.10.10.10">
    <property type="entry name" value="Winged helix-like DNA-binding domain superfamily/Winged helix DNA-binding domain"/>
    <property type="match status" value="1"/>
</dbReference>
<evidence type="ECO:0000256" key="2">
    <source>
        <dbReference type="ARBA" id="ARBA00023015"/>
    </source>
</evidence>
<gene>
    <name evidence="8" type="ORF">DFJ66_3089</name>
</gene>
<evidence type="ECO:0000313" key="8">
    <source>
        <dbReference type="EMBL" id="RKT69851.1"/>
    </source>
</evidence>
<comment type="similarity">
    <text evidence="1">Belongs to the AfsR/DnrI/RedD regulatory family.</text>
</comment>
<dbReference type="InterPro" id="IPR001867">
    <property type="entry name" value="OmpR/PhoB-type_DNA-bd"/>
</dbReference>
<dbReference type="SUPFAM" id="SSF46894">
    <property type="entry name" value="C-terminal effector domain of the bipartite response regulators"/>
    <property type="match status" value="1"/>
</dbReference>
<proteinExistence type="inferred from homology"/>
<dbReference type="InterPro" id="IPR027417">
    <property type="entry name" value="P-loop_NTPase"/>
</dbReference>
<keyword evidence="9" id="KW-1185">Reference proteome</keyword>
<dbReference type="GO" id="GO:0043531">
    <property type="term" value="F:ADP binding"/>
    <property type="evidence" value="ECO:0007669"/>
    <property type="project" value="InterPro"/>
</dbReference>
<feature type="repeat" description="TPR" evidence="5">
    <location>
        <begin position="669"/>
        <end position="702"/>
    </location>
</feature>
<dbReference type="AlphaFoldDB" id="A0A495X648"/>
<dbReference type="Pfam" id="PF00931">
    <property type="entry name" value="NB-ARC"/>
    <property type="match status" value="1"/>
</dbReference>
<dbReference type="Pfam" id="PF17874">
    <property type="entry name" value="TPR_MalT"/>
    <property type="match status" value="1"/>
</dbReference>
<feature type="DNA-binding region" description="OmpR/PhoB-type" evidence="6">
    <location>
        <begin position="1"/>
        <end position="96"/>
    </location>
</feature>
<accession>A0A495X648</accession>
<dbReference type="RefSeq" id="WP_121221909.1">
    <property type="nucleotide sequence ID" value="NZ_JBIUBA010000067.1"/>
</dbReference>
<dbReference type="PRINTS" id="PR00364">
    <property type="entry name" value="DISEASERSIST"/>
</dbReference>
<dbReference type="SMART" id="SM00028">
    <property type="entry name" value="TPR"/>
    <property type="match status" value="7"/>
</dbReference>
<dbReference type="PANTHER" id="PTHR35807">
    <property type="entry name" value="TRANSCRIPTIONAL REGULATOR REDD-RELATED"/>
    <property type="match status" value="1"/>
</dbReference>
<dbReference type="Proteomes" id="UP000272729">
    <property type="component" value="Unassembled WGS sequence"/>
</dbReference>
<dbReference type="PANTHER" id="PTHR35807:SF1">
    <property type="entry name" value="TRANSCRIPTIONAL REGULATOR REDD"/>
    <property type="match status" value="1"/>
</dbReference>
<name>A0A495X648_9PSEU</name>